<name>A0A916W2P3_9BACT</name>
<evidence type="ECO:0000256" key="3">
    <source>
        <dbReference type="ARBA" id="ARBA00022448"/>
    </source>
</evidence>
<evidence type="ECO:0000256" key="1">
    <source>
        <dbReference type="ARBA" id="ARBA00004383"/>
    </source>
</evidence>
<dbReference type="InterPro" id="IPR037682">
    <property type="entry name" value="TonB_C"/>
</dbReference>
<comment type="subcellular location">
    <subcellularLocation>
        <location evidence="1">Cell inner membrane</location>
        <topology evidence="1">Single-pass membrane protein</topology>
        <orientation evidence="1">Periplasmic side</orientation>
    </subcellularLocation>
</comment>
<evidence type="ECO:0000256" key="4">
    <source>
        <dbReference type="ARBA" id="ARBA00022475"/>
    </source>
</evidence>
<dbReference type="InterPro" id="IPR051045">
    <property type="entry name" value="TonB-dependent_transducer"/>
</dbReference>
<proteinExistence type="inferred from homology"/>
<feature type="transmembrane region" description="Helical" evidence="10">
    <location>
        <begin position="20"/>
        <end position="42"/>
    </location>
</feature>
<keyword evidence="8 10" id="KW-1133">Transmembrane helix</keyword>
<keyword evidence="9 10" id="KW-0472">Membrane</keyword>
<reference evidence="12" key="1">
    <citation type="journal article" date="2014" name="Int. J. Syst. Evol. Microbiol.">
        <title>Complete genome sequence of Corynebacterium casei LMG S-19264T (=DSM 44701T), isolated from a smear-ripened cheese.</title>
        <authorList>
            <consortium name="US DOE Joint Genome Institute (JGI-PGF)"/>
            <person name="Walter F."/>
            <person name="Albersmeier A."/>
            <person name="Kalinowski J."/>
            <person name="Ruckert C."/>
        </authorList>
    </citation>
    <scope>NUCLEOTIDE SEQUENCE</scope>
    <source>
        <strain evidence="12">CGMCC 1.15447</strain>
    </source>
</reference>
<keyword evidence="4" id="KW-1003">Cell membrane</keyword>
<evidence type="ECO:0000256" key="6">
    <source>
        <dbReference type="ARBA" id="ARBA00022692"/>
    </source>
</evidence>
<evidence type="ECO:0000313" key="13">
    <source>
        <dbReference type="Proteomes" id="UP000648801"/>
    </source>
</evidence>
<keyword evidence="7" id="KW-0653">Protein transport</keyword>
<keyword evidence="5" id="KW-0997">Cell inner membrane</keyword>
<evidence type="ECO:0000256" key="7">
    <source>
        <dbReference type="ARBA" id="ARBA00022927"/>
    </source>
</evidence>
<evidence type="ECO:0000256" key="5">
    <source>
        <dbReference type="ARBA" id="ARBA00022519"/>
    </source>
</evidence>
<evidence type="ECO:0000256" key="10">
    <source>
        <dbReference type="SAM" id="Phobius"/>
    </source>
</evidence>
<keyword evidence="6 10" id="KW-0812">Transmembrane</keyword>
<dbReference type="RefSeq" id="WP_188758395.1">
    <property type="nucleotide sequence ID" value="NZ_BMJB01000001.1"/>
</dbReference>
<dbReference type="PANTHER" id="PTHR33446">
    <property type="entry name" value="PROTEIN TONB-RELATED"/>
    <property type="match status" value="1"/>
</dbReference>
<reference evidence="12" key="2">
    <citation type="submission" date="2020-09" db="EMBL/GenBank/DDBJ databases">
        <authorList>
            <person name="Sun Q."/>
            <person name="Zhou Y."/>
        </authorList>
    </citation>
    <scope>NUCLEOTIDE SEQUENCE</scope>
    <source>
        <strain evidence="12">CGMCC 1.15447</strain>
    </source>
</reference>
<dbReference type="Pfam" id="PF03544">
    <property type="entry name" value="TonB_C"/>
    <property type="match status" value="1"/>
</dbReference>
<evidence type="ECO:0000256" key="2">
    <source>
        <dbReference type="ARBA" id="ARBA00006555"/>
    </source>
</evidence>
<evidence type="ECO:0000256" key="9">
    <source>
        <dbReference type="ARBA" id="ARBA00023136"/>
    </source>
</evidence>
<dbReference type="SUPFAM" id="SSF74653">
    <property type="entry name" value="TolA/TonB C-terminal domain"/>
    <property type="match status" value="1"/>
</dbReference>
<dbReference type="GO" id="GO:0098797">
    <property type="term" value="C:plasma membrane protein complex"/>
    <property type="evidence" value="ECO:0007669"/>
    <property type="project" value="TreeGrafter"/>
</dbReference>
<dbReference type="InterPro" id="IPR006260">
    <property type="entry name" value="TonB/TolA_C"/>
</dbReference>
<protein>
    <recommendedName>
        <fullName evidence="11">TonB C-terminal domain-containing protein</fullName>
    </recommendedName>
</protein>
<evidence type="ECO:0000259" key="11">
    <source>
        <dbReference type="PROSITE" id="PS52015"/>
    </source>
</evidence>
<evidence type="ECO:0000256" key="8">
    <source>
        <dbReference type="ARBA" id="ARBA00022989"/>
    </source>
</evidence>
<gene>
    <name evidence="12" type="ORF">GCM10011507_12590</name>
</gene>
<keyword evidence="13" id="KW-1185">Reference proteome</keyword>
<dbReference type="AlphaFoldDB" id="A0A916W2P3"/>
<evidence type="ECO:0000313" key="12">
    <source>
        <dbReference type="EMBL" id="GGA62534.1"/>
    </source>
</evidence>
<dbReference type="GO" id="GO:0031992">
    <property type="term" value="F:energy transducer activity"/>
    <property type="evidence" value="ECO:0007669"/>
    <property type="project" value="TreeGrafter"/>
</dbReference>
<dbReference type="NCBIfam" id="TIGR01352">
    <property type="entry name" value="tonB_Cterm"/>
    <property type="match status" value="1"/>
</dbReference>
<comment type="caution">
    <text evidence="12">The sequence shown here is derived from an EMBL/GenBank/DDBJ whole genome shotgun (WGS) entry which is preliminary data.</text>
</comment>
<comment type="similarity">
    <text evidence="2">Belongs to the TonB family.</text>
</comment>
<dbReference type="GO" id="GO:0015031">
    <property type="term" value="P:protein transport"/>
    <property type="evidence" value="ECO:0007669"/>
    <property type="project" value="UniProtKB-KW"/>
</dbReference>
<dbReference type="GO" id="GO:0055085">
    <property type="term" value="P:transmembrane transport"/>
    <property type="evidence" value="ECO:0007669"/>
    <property type="project" value="InterPro"/>
</dbReference>
<feature type="domain" description="TonB C-terminal" evidence="11">
    <location>
        <begin position="149"/>
        <end position="238"/>
    </location>
</feature>
<sequence length="238" mass="24570">MFEDSLVESRVGGIPTNKRWTVASSIAVQCLLAALIIAVPLLHPAALPIEIAAPRVLTPILSKPPVPVRVRQIANAATATAMPVAAARPLLPSLLPHHGPSTIPPALASLHFGNGMTSVLGDAITSETGSSPTVTARPERSSGPLRVSTGVTAGLLLTPIQPVYPVIAKAAGIQGTVVVDAIISRTGTIESLRAVSGPEMLRGAAVEAIRSAKYRPYTLNGQPTDVQTTITVNFRIGG</sequence>
<dbReference type="Proteomes" id="UP000648801">
    <property type="component" value="Unassembled WGS sequence"/>
</dbReference>
<dbReference type="EMBL" id="BMJB01000001">
    <property type="protein sequence ID" value="GGA62534.1"/>
    <property type="molecule type" value="Genomic_DNA"/>
</dbReference>
<accession>A0A916W2P3</accession>
<dbReference type="PANTHER" id="PTHR33446:SF2">
    <property type="entry name" value="PROTEIN TONB"/>
    <property type="match status" value="1"/>
</dbReference>
<dbReference type="Gene3D" id="3.30.1150.10">
    <property type="match status" value="1"/>
</dbReference>
<organism evidence="12 13">
    <name type="scientific">Edaphobacter acidisoli</name>
    <dbReference type="NCBI Taxonomy" id="2040573"/>
    <lineage>
        <taxon>Bacteria</taxon>
        <taxon>Pseudomonadati</taxon>
        <taxon>Acidobacteriota</taxon>
        <taxon>Terriglobia</taxon>
        <taxon>Terriglobales</taxon>
        <taxon>Acidobacteriaceae</taxon>
        <taxon>Edaphobacter</taxon>
    </lineage>
</organism>
<dbReference type="PROSITE" id="PS52015">
    <property type="entry name" value="TONB_CTD"/>
    <property type="match status" value="1"/>
</dbReference>
<keyword evidence="3" id="KW-0813">Transport</keyword>